<evidence type="ECO:0000256" key="4">
    <source>
        <dbReference type="ARBA" id="ARBA00023136"/>
    </source>
</evidence>
<keyword evidence="1" id="KW-1003">Cell membrane</keyword>
<dbReference type="EMBL" id="JARTLD010000019">
    <property type="protein sequence ID" value="MED5017243.1"/>
    <property type="molecule type" value="Genomic_DNA"/>
</dbReference>
<sequence length="134" mass="14616">MIFNTAKINAFRTWGLLLTMIGMGLMVLGTAGIVFWGQAGKIIAAIGLVIGLISMMGSLGIYFWAGMLSTSVKSIECPECHKPTKMLGKTDRCMFCHTILTTDIQQANITDDELEERQKLENAQGSSQSAAHHH</sequence>
<organism evidence="6 7">
    <name type="scientific">Paenibacillus chibensis</name>
    <dbReference type="NCBI Taxonomy" id="59846"/>
    <lineage>
        <taxon>Bacteria</taxon>
        <taxon>Bacillati</taxon>
        <taxon>Bacillota</taxon>
        <taxon>Bacilli</taxon>
        <taxon>Bacillales</taxon>
        <taxon>Paenibacillaceae</taxon>
        <taxon>Paenibacillus</taxon>
    </lineage>
</organism>
<keyword evidence="4 5" id="KW-0472">Membrane</keyword>
<keyword evidence="2 5" id="KW-0812">Transmembrane</keyword>
<evidence type="ECO:0000256" key="2">
    <source>
        <dbReference type="ARBA" id="ARBA00022692"/>
    </source>
</evidence>
<proteinExistence type="predicted"/>
<keyword evidence="7" id="KW-1185">Reference proteome</keyword>
<comment type="caution">
    <text evidence="6">The sequence shown here is derived from an EMBL/GenBank/DDBJ whole genome shotgun (WGS) entry which is preliminary data.</text>
</comment>
<dbReference type="NCBIfam" id="NF002796">
    <property type="entry name" value="PRK02935.1"/>
    <property type="match status" value="1"/>
</dbReference>
<gene>
    <name evidence="6" type="ORF">P9847_07945</name>
</gene>
<dbReference type="SUPFAM" id="SSF48695">
    <property type="entry name" value="Multiheme cytochromes"/>
    <property type="match status" value="1"/>
</dbReference>
<keyword evidence="3 5" id="KW-1133">Transmembrane helix</keyword>
<evidence type="ECO:0000256" key="3">
    <source>
        <dbReference type="ARBA" id="ARBA00022989"/>
    </source>
</evidence>
<evidence type="ECO:0000313" key="7">
    <source>
        <dbReference type="Proteomes" id="UP001343257"/>
    </source>
</evidence>
<feature type="transmembrane region" description="Helical" evidence="5">
    <location>
        <begin position="12"/>
        <end position="36"/>
    </location>
</feature>
<name>A0ABU6PQV3_9BACL</name>
<feature type="transmembrane region" description="Helical" evidence="5">
    <location>
        <begin position="42"/>
        <end position="65"/>
    </location>
</feature>
<dbReference type="RefSeq" id="WP_328276802.1">
    <property type="nucleotide sequence ID" value="NZ_JARTLD010000019.1"/>
</dbReference>
<accession>A0ABU6PQV3</accession>
<dbReference type="InterPro" id="IPR020912">
    <property type="entry name" value="UPF0295"/>
</dbReference>
<evidence type="ECO:0000313" key="6">
    <source>
        <dbReference type="EMBL" id="MED5017243.1"/>
    </source>
</evidence>
<evidence type="ECO:0000256" key="5">
    <source>
        <dbReference type="SAM" id="Phobius"/>
    </source>
</evidence>
<protein>
    <submittedName>
        <fullName evidence="6">YgzB family protein</fullName>
    </submittedName>
</protein>
<evidence type="ECO:0000256" key="1">
    <source>
        <dbReference type="ARBA" id="ARBA00022475"/>
    </source>
</evidence>
<reference evidence="6 7" key="1">
    <citation type="submission" date="2023-03" db="EMBL/GenBank/DDBJ databases">
        <title>Bacillus Genome Sequencing.</title>
        <authorList>
            <person name="Dunlap C."/>
        </authorList>
    </citation>
    <scope>NUCLEOTIDE SEQUENCE [LARGE SCALE GENOMIC DNA]</scope>
    <source>
        <strain evidence="6 7">NRS-52</strain>
    </source>
</reference>
<dbReference type="Pfam" id="PF11023">
    <property type="entry name" value="DUF2614"/>
    <property type="match status" value="1"/>
</dbReference>
<dbReference type="Proteomes" id="UP001343257">
    <property type="component" value="Unassembled WGS sequence"/>
</dbReference>
<dbReference type="InterPro" id="IPR036280">
    <property type="entry name" value="Multihaem_cyt_sf"/>
</dbReference>